<gene>
    <name evidence="3" type="ORF">DEIPH_ctg026orf0047</name>
</gene>
<dbReference type="AlphaFoldDB" id="A0A016QQW8"/>
<proteinExistence type="predicted"/>
<dbReference type="SUPFAM" id="SSF53756">
    <property type="entry name" value="UDP-Glycosyltransferase/glycogen phosphorylase"/>
    <property type="match status" value="1"/>
</dbReference>
<reference evidence="3 4" key="1">
    <citation type="submission" date="2014-03" db="EMBL/GenBank/DDBJ databases">
        <title>Draft genome sequence of Deinococcus phoenicis 1P10ME.</title>
        <authorList>
            <person name="Stepanov V.G."/>
            <person name="Vaishampayan P."/>
            <person name="Venkateswaran K."/>
            <person name="Fox G.E."/>
        </authorList>
    </citation>
    <scope>NUCLEOTIDE SEQUENCE [LARGE SCALE GENOMIC DNA]</scope>
    <source>
        <strain evidence="3 4">1P10ME</strain>
    </source>
</reference>
<accession>A0A016QQW8</accession>
<evidence type="ECO:0000313" key="4">
    <source>
        <dbReference type="Proteomes" id="UP000020492"/>
    </source>
</evidence>
<protein>
    <recommendedName>
        <fullName evidence="2">Glycosyltransferase subfamily 4-like N-terminal domain-containing protein</fullName>
    </recommendedName>
</protein>
<feature type="domain" description="Glycosyltransferase subfamily 4-like N-terminal" evidence="2">
    <location>
        <begin position="16"/>
        <end position="177"/>
    </location>
</feature>
<evidence type="ECO:0000313" key="3">
    <source>
        <dbReference type="EMBL" id="EYB68144.1"/>
    </source>
</evidence>
<dbReference type="eggNOG" id="COG0438">
    <property type="taxonomic scope" value="Bacteria"/>
</dbReference>
<keyword evidence="4" id="KW-1185">Reference proteome</keyword>
<dbReference type="InterPro" id="IPR028098">
    <property type="entry name" value="Glyco_trans_4-like_N"/>
</dbReference>
<evidence type="ECO:0000259" key="2">
    <source>
        <dbReference type="Pfam" id="PF13439"/>
    </source>
</evidence>
<comment type="caution">
    <text evidence="3">The sequence shown here is derived from an EMBL/GenBank/DDBJ whole genome shotgun (WGS) entry which is preliminary data.</text>
</comment>
<dbReference type="Pfam" id="PF13439">
    <property type="entry name" value="Glyco_transf_4"/>
    <property type="match status" value="1"/>
</dbReference>
<dbReference type="Proteomes" id="UP000020492">
    <property type="component" value="Unassembled WGS sequence"/>
</dbReference>
<feature type="compositionally biased region" description="Low complexity" evidence="1">
    <location>
        <begin position="382"/>
        <end position="396"/>
    </location>
</feature>
<dbReference type="OrthoDB" id="6385861at2"/>
<dbReference type="EMBL" id="JHAC01000026">
    <property type="protein sequence ID" value="EYB68144.1"/>
    <property type="molecule type" value="Genomic_DNA"/>
</dbReference>
<organism evidence="3 4">
    <name type="scientific">Deinococcus phoenicis</name>
    <dbReference type="NCBI Taxonomy" id="1476583"/>
    <lineage>
        <taxon>Bacteria</taxon>
        <taxon>Thermotogati</taxon>
        <taxon>Deinococcota</taxon>
        <taxon>Deinococci</taxon>
        <taxon>Deinococcales</taxon>
        <taxon>Deinococcaceae</taxon>
        <taxon>Deinococcus</taxon>
    </lineage>
</organism>
<feature type="region of interest" description="Disordered" evidence="1">
    <location>
        <begin position="377"/>
        <end position="406"/>
    </location>
</feature>
<sequence length="406" mass="44103">MKIVYVSALDLSLHLGSVDHVLGVSRGWAALGHEVHLVSARSGPVEAPGPHLHLSDTSGLSTRHSLQAVSRQARRVIQEVRPDAVYLRGFPLDYLLLVRHLRRTGTPLFYELNLMTASEYASKGQALRGRVYSFFEAYSLAASSGWLPVTHEIYRQALRVSRTRRPFIIARNGVDTREVQPRTSRAEVRAGLGVPEGTRVLVMAGFARPWHAAERALELLAALDDPSGVPYELWLVGADDAAAATLQAEAGRLGVRDRLRLFPPLPQPQTADLVAAADLGLGPLGLDKKSMHEAQPIKVRFYLALGVPVLINYLDLSLPAGLPFVVRRLSTDARELAAAVRGFFAVAPLPPGVVAAYAREHLDWTGVAREGHDFMSSITQEARAPQPAPARQARGPARPPSGDRGS</sequence>
<evidence type="ECO:0000256" key="1">
    <source>
        <dbReference type="SAM" id="MobiDB-lite"/>
    </source>
</evidence>
<dbReference type="PATRIC" id="fig|1476583.3.peg.1784"/>
<name>A0A016QQW8_9DEIO</name>
<dbReference type="RefSeq" id="WP_034356967.1">
    <property type="nucleotide sequence ID" value="NZ_JHAC01000026.1"/>
</dbReference>
<dbReference type="Gene3D" id="3.40.50.2000">
    <property type="entry name" value="Glycogen Phosphorylase B"/>
    <property type="match status" value="2"/>
</dbReference>
<dbReference type="STRING" id="1476583.DEIPH_ctg026orf0047"/>